<evidence type="ECO:0000259" key="9">
    <source>
        <dbReference type="PROSITE" id="PS50011"/>
    </source>
</evidence>
<feature type="binding site" evidence="7">
    <location>
        <position position="39"/>
    </location>
    <ligand>
        <name>ATP</name>
        <dbReference type="ChEBI" id="CHEBI:30616"/>
    </ligand>
</feature>
<keyword evidence="11" id="KW-1185">Reference proteome</keyword>
<evidence type="ECO:0000256" key="4">
    <source>
        <dbReference type="ARBA" id="ARBA00022741"/>
    </source>
</evidence>
<dbReference type="PANTHER" id="PTHR43289">
    <property type="entry name" value="MITOGEN-ACTIVATED PROTEIN KINASE KINASE KINASE 20-RELATED"/>
    <property type="match status" value="1"/>
</dbReference>
<dbReference type="InterPro" id="IPR000914">
    <property type="entry name" value="SBP_5_dom"/>
</dbReference>
<dbReference type="Proteomes" id="UP000749040">
    <property type="component" value="Unassembled WGS sequence"/>
</dbReference>
<dbReference type="PROSITE" id="PS00107">
    <property type="entry name" value="PROTEIN_KINASE_ATP"/>
    <property type="match status" value="1"/>
</dbReference>
<evidence type="ECO:0000313" key="11">
    <source>
        <dbReference type="Proteomes" id="UP000749040"/>
    </source>
</evidence>
<organism evidence="10 11">
    <name type="scientific">Actinacidiphila acididurans</name>
    <dbReference type="NCBI Taxonomy" id="2784346"/>
    <lineage>
        <taxon>Bacteria</taxon>
        <taxon>Bacillati</taxon>
        <taxon>Actinomycetota</taxon>
        <taxon>Actinomycetes</taxon>
        <taxon>Kitasatosporales</taxon>
        <taxon>Streptomycetaceae</taxon>
        <taxon>Actinacidiphila</taxon>
    </lineage>
</organism>
<dbReference type="RefSeq" id="WP_205357489.1">
    <property type="nucleotide sequence ID" value="NZ_JADKYB010000006.1"/>
</dbReference>
<feature type="compositionally biased region" description="Low complexity" evidence="8">
    <location>
        <begin position="327"/>
        <end position="345"/>
    </location>
</feature>
<dbReference type="InterPro" id="IPR017441">
    <property type="entry name" value="Protein_kinase_ATP_BS"/>
</dbReference>
<keyword evidence="4 7" id="KW-0547">Nucleotide-binding</keyword>
<dbReference type="GO" id="GO:0016301">
    <property type="term" value="F:kinase activity"/>
    <property type="evidence" value="ECO:0007669"/>
    <property type="project" value="UniProtKB-KW"/>
</dbReference>
<accession>A0ABS2TQN7</accession>
<dbReference type="InterPro" id="IPR000719">
    <property type="entry name" value="Prot_kinase_dom"/>
</dbReference>
<dbReference type="CDD" id="cd08506">
    <property type="entry name" value="PBP2_clavulanate_OppA2"/>
    <property type="match status" value="1"/>
</dbReference>
<sequence length="1026" mass="108276">MADGLFADRYELAELLGSGGMARVQRARDTRMGRTVAIKTLLPELASDPDARRRFAREAQAAGALNHHGIVTVHDQDEVHEGDTVVPYLVMEYVEGITLAQLVRDQVMLAPERAVRIACDILDALAHAHSHGTVHRDVKPGNVLITTEGAVKVADFGIARVLDNDARLTTTGSAIGTPSYMSPEQIDGADVDARSDVYSVACVLVELLTGKPPFTDGNPLSLMYWHVHTAPPAPSSRNPRVPRELDALVLAALAKNPADRPAGAAAFRDRLRAWLVTADPSTLSGPAADPVPHPGAPGRGPGAAGTPTPDRRPADPRFTYGVGAKLPALPAAGPATPATPAAPATPATPPAAAPAAGPGPAAAATPPGAVHDATPPPPRQPEHPAYSRAPQVPLPPPYLPGTPPPVNIQATPENRPQGGSRRRWILAAAGVAVAATAVTVPLVVIPGGGKHHDDSRPTPGPTTSLRTAALALHGGKEGTGYDGGLSGVIRPSTKRGGTLRLAAVKNGGTDLLDPAATYDQPSWNVQRLYLRKLVDYAPAPGDKGRTLVPDLATDTGKVSADGLTWTFHLKSGVSFDTGAPITSKDVKYGIERTFDRGVFGGGPTYFVDLLDQQQNYPGPYKDSDPDKMGLRSVDTPDDSTIVFHLAKPFADFRYVLALSMGAPIPASADTGGGKDFEKHPVGSGPYKVGSYVPGTSLTLVRNPYWKQSTDTVHSALPDTIRLTYYDTQQEVEQAVLGGTADLDLNAGILSDQGETKILNDPSLKANADLVFTGSTRFISLQTSVRPFDTYQCRRAIQYAVDRSSIRALLGGQYDGGDVATTMLPPTADGYDPNATPYGTTQGLPYPDQAKQQLTECGHPNGFNVTLAGPQGAPRIDDVMQSIKTSLAAVGITVTIQTEQTSDFYATLLSPAKLRAKNWGMVLTGWAADWPTGGGFLRSLIEPGSPNNYAGLDDSDINKLVDTADTQSDPTEAAGTWRTIDAKEMGESTMVPLIYVRHLLYRGPHLTNVYEQQVLGGVDLTALGVQS</sequence>
<dbReference type="Gene3D" id="3.40.190.10">
    <property type="entry name" value="Periplasmic binding protein-like II"/>
    <property type="match status" value="1"/>
</dbReference>
<feature type="domain" description="Protein kinase" evidence="9">
    <location>
        <begin position="10"/>
        <end position="275"/>
    </location>
</feature>
<evidence type="ECO:0000256" key="1">
    <source>
        <dbReference type="ARBA" id="ARBA00012513"/>
    </source>
</evidence>
<dbReference type="Gene3D" id="1.10.510.10">
    <property type="entry name" value="Transferase(Phosphotransferase) domain 1"/>
    <property type="match status" value="1"/>
</dbReference>
<dbReference type="EMBL" id="JADKYB010000006">
    <property type="protein sequence ID" value="MBM9505652.1"/>
    <property type="molecule type" value="Genomic_DNA"/>
</dbReference>
<dbReference type="PROSITE" id="PS50011">
    <property type="entry name" value="PROTEIN_KINASE_DOM"/>
    <property type="match status" value="1"/>
</dbReference>
<dbReference type="PANTHER" id="PTHR43289:SF6">
    <property type="entry name" value="SERINE_THREONINE-PROTEIN KINASE NEKL-3"/>
    <property type="match status" value="1"/>
</dbReference>
<protein>
    <recommendedName>
        <fullName evidence="1">non-specific serine/threonine protein kinase</fullName>
        <ecNumber evidence="1">2.7.11.1</ecNumber>
    </recommendedName>
</protein>
<keyword evidence="3" id="KW-0808">Transferase</keyword>
<name>A0ABS2TQN7_9ACTN</name>
<dbReference type="Gene3D" id="3.30.200.20">
    <property type="entry name" value="Phosphorylase Kinase, domain 1"/>
    <property type="match status" value="1"/>
</dbReference>
<feature type="compositionally biased region" description="Pro residues" evidence="8">
    <location>
        <begin position="392"/>
        <end position="406"/>
    </location>
</feature>
<evidence type="ECO:0000256" key="7">
    <source>
        <dbReference type="PROSITE-ProRule" id="PRU10141"/>
    </source>
</evidence>
<gene>
    <name evidence="10" type="ORF">ITX44_14035</name>
</gene>
<comment type="caution">
    <text evidence="10">The sequence shown here is derived from an EMBL/GenBank/DDBJ whole genome shotgun (WGS) entry which is preliminary data.</text>
</comment>
<dbReference type="SMART" id="SM00220">
    <property type="entry name" value="S_TKc"/>
    <property type="match status" value="1"/>
</dbReference>
<keyword evidence="2" id="KW-0723">Serine/threonine-protein kinase</keyword>
<feature type="compositionally biased region" description="Low complexity" evidence="8">
    <location>
        <begin position="353"/>
        <end position="369"/>
    </location>
</feature>
<dbReference type="Gene3D" id="3.10.105.10">
    <property type="entry name" value="Dipeptide-binding Protein, Domain 3"/>
    <property type="match status" value="1"/>
</dbReference>
<evidence type="ECO:0000256" key="6">
    <source>
        <dbReference type="ARBA" id="ARBA00022840"/>
    </source>
</evidence>
<evidence type="ECO:0000313" key="10">
    <source>
        <dbReference type="EMBL" id="MBM9505652.1"/>
    </source>
</evidence>
<dbReference type="InterPro" id="IPR011009">
    <property type="entry name" value="Kinase-like_dom_sf"/>
</dbReference>
<feature type="region of interest" description="Disordered" evidence="8">
    <location>
        <begin position="282"/>
        <end position="420"/>
    </location>
</feature>
<evidence type="ECO:0000256" key="2">
    <source>
        <dbReference type="ARBA" id="ARBA00022527"/>
    </source>
</evidence>
<keyword evidence="6 7" id="KW-0067">ATP-binding</keyword>
<dbReference type="Pfam" id="PF00496">
    <property type="entry name" value="SBP_bac_5"/>
    <property type="match status" value="1"/>
</dbReference>
<evidence type="ECO:0000256" key="3">
    <source>
        <dbReference type="ARBA" id="ARBA00022679"/>
    </source>
</evidence>
<reference evidence="10 11" key="1">
    <citation type="submission" date="2021-01" db="EMBL/GenBank/DDBJ databases">
        <title>Streptomyces acididurans sp. nov., isolated from a peat swamp forest soil.</title>
        <authorList>
            <person name="Chantavorakit T."/>
            <person name="Duangmal K."/>
        </authorList>
    </citation>
    <scope>NUCLEOTIDE SEQUENCE [LARGE SCALE GENOMIC DNA]</scope>
    <source>
        <strain evidence="10 11">KK5PA1</strain>
    </source>
</reference>
<dbReference type="Pfam" id="PF00069">
    <property type="entry name" value="Pkinase"/>
    <property type="match status" value="1"/>
</dbReference>
<evidence type="ECO:0000256" key="8">
    <source>
        <dbReference type="SAM" id="MobiDB-lite"/>
    </source>
</evidence>
<dbReference type="SUPFAM" id="SSF53850">
    <property type="entry name" value="Periplasmic binding protein-like II"/>
    <property type="match status" value="1"/>
</dbReference>
<keyword evidence="5 10" id="KW-0418">Kinase</keyword>
<proteinExistence type="predicted"/>
<dbReference type="SUPFAM" id="SSF56112">
    <property type="entry name" value="Protein kinase-like (PK-like)"/>
    <property type="match status" value="1"/>
</dbReference>
<dbReference type="CDD" id="cd14014">
    <property type="entry name" value="STKc_PknB_like"/>
    <property type="match status" value="1"/>
</dbReference>
<evidence type="ECO:0000256" key="5">
    <source>
        <dbReference type="ARBA" id="ARBA00022777"/>
    </source>
</evidence>
<dbReference type="EC" id="2.7.11.1" evidence="1"/>